<reference evidence="2 4" key="2">
    <citation type="submission" date="2014-03" db="EMBL/GenBank/DDBJ databases">
        <authorList>
            <person name="Urmite Genomes U."/>
        </authorList>
    </citation>
    <scope>NUCLEOTIDE SEQUENCE [LARGE SCALE GENOMIC DNA]</scope>
    <source>
        <strain evidence="2 4">S1</strain>
    </source>
</reference>
<feature type="transmembrane region" description="Helical" evidence="1">
    <location>
        <begin position="12"/>
        <end position="32"/>
    </location>
</feature>
<keyword evidence="1" id="KW-0812">Transmembrane</keyword>
<keyword evidence="3" id="KW-0012">Acyltransferase</keyword>
<dbReference type="AlphaFoldDB" id="W9AAX3"/>
<dbReference type="STRING" id="171693.BN988_01086"/>
<reference evidence="5" key="3">
    <citation type="submission" date="2015-07" db="EMBL/GenBank/DDBJ databases">
        <title>Draft Genome Sequence of Oceanobacillus picturae Heshi-B3 that Was Isolated from Fermented Rice Bran with Aging Salted Mackerel, Which Was Named Heshiko as Traditional Fermented Seafood in Japan.</title>
        <authorList>
            <person name="Akuzawa S."/>
            <person name="Nakagawa J."/>
            <person name="Kanekatsu T."/>
            <person name="Kanesaki Y."/>
            <person name="Suzuki T."/>
        </authorList>
    </citation>
    <scope>NUCLEOTIDE SEQUENCE [LARGE SCALE GENOMIC DNA]</scope>
    <source>
        <strain evidence="5">Heshi-B3</strain>
    </source>
</reference>
<dbReference type="EMBL" id="BBXV01000004">
    <property type="protein sequence ID" value="GAQ16311.1"/>
    <property type="molecule type" value="Genomic_DNA"/>
</dbReference>
<evidence type="ECO:0000256" key="1">
    <source>
        <dbReference type="SAM" id="Phobius"/>
    </source>
</evidence>
<protein>
    <submittedName>
        <fullName evidence="3">Sphingosine N-acyltransferase lac1</fullName>
    </submittedName>
</protein>
<reference evidence="3 5" key="4">
    <citation type="journal article" date="2016" name="Genome Announc.">
        <title>Draft Genome Sequence of Oceanobacillus picturae Heshi-B3, Isolated from Fermented Rice Bran in a Traditional Japanese Seafood Dish.</title>
        <authorList>
            <person name="Akuzawa S."/>
            <person name="Nagaoka J."/>
            <person name="Kanekatsu M."/>
            <person name="Kanesaki Y."/>
            <person name="Suzuki T."/>
        </authorList>
    </citation>
    <scope>NUCLEOTIDE SEQUENCE [LARGE SCALE GENOMIC DNA]</scope>
    <source>
        <strain evidence="3 5">Heshi-B3</strain>
    </source>
</reference>
<dbReference type="Proteomes" id="UP000028863">
    <property type="component" value="Unassembled WGS sequence"/>
</dbReference>
<evidence type="ECO:0000313" key="3">
    <source>
        <dbReference type="EMBL" id="GAQ16311.1"/>
    </source>
</evidence>
<evidence type="ECO:0000313" key="4">
    <source>
        <dbReference type="Proteomes" id="UP000028863"/>
    </source>
</evidence>
<evidence type="ECO:0000313" key="2">
    <source>
        <dbReference type="EMBL" id="CDO02613.1"/>
    </source>
</evidence>
<dbReference type="GO" id="GO:0016746">
    <property type="term" value="F:acyltransferase activity"/>
    <property type="evidence" value="ECO:0007669"/>
    <property type="project" value="UniProtKB-KW"/>
</dbReference>
<keyword evidence="1" id="KW-1133">Transmembrane helix</keyword>
<dbReference type="eggNOG" id="ENOG502ZV0F">
    <property type="taxonomic scope" value="Bacteria"/>
</dbReference>
<gene>
    <name evidence="2" type="ORF">BN988_01086</name>
    <name evidence="3" type="ORF">OPHB3_0227</name>
</gene>
<organism evidence="2 4">
    <name type="scientific">Oceanobacillus picturae</name>
    <dbReference type="NCBI Taxonomy" id="171693"/>
    <lineage>
        <taxon>Bacteria</taxon>
        <taxon>Bacillati</taxon>
        <taxon>Bacillota</taxon>
        <taxon>Bacilli</taxon>
        <taxon>Bacillales</taxon>
        <taxon>Bacillaceae</taxon>
        <taxon>Oceanobacillus</taxon>
    </lineage>
</organism>
<dbReference type="Proteomes" id="UP000052946">
    <property type="component" value="Unassembled WGS sequence"/>
</dbReference>
<feature type="transmembrane region" description="Helical" evidence="1">
    <location>
        <begin position="44"/>
        <end position="63"/>
    </location>
</feature>
<name>W9AAX3_9BACI</name>
<reference evidence="2 4" key="1">
    <citation type="submission" date="2014-03" db="EMBL/GenBank/DDBJ databases">
        <title>Draft genome sequencing of Oceanobacillus picturae strain S1 isolated from human gut.</title>
        <authorList>
            <person name="Croce O."/>
            <person name="Lagier J.C."/>
            <person name="Raoult D."/>
        </authorList>
    </citation>
    <scope>NUCLEOTIDE SEQUENCE [LARGE SCALE GENOMIC DNA]</scope>
    <source>
        <strain evidence="2 4">S1</strain>
    </source>
</reference>
<proteinExistence type="predicted"/>
<dbReference type="OrthoDB" id="2885922at2"/>
<sequence length="93" mass="10506">MRKRKIISLVNLLISGFIAIIVSTFFAAGTIAENYTDKTFVAPEFFIVLVIWGIGGLFVLLHFYKNLVSYFVFSLIITWVSIPLGISLGFIWL</sequence>
<feature type="transmembrane region" description="Helical" evidence="1">
    <location>
        <begin position="70"/>
        <end position="92"/>
    </location>
</feature>
<dbReference type="RefSeq" id="WP_036573797.1">
    <property type="nucleotide sequence ID" value="NZ_BBXV01000004.1"/>
</dbReference>
<dbReference type="EMBL" id="CCAX010000001">
    <property type="protein sequence ID" value="CDO02613.1"/>
    <property type="molecule type" value="Genomic_DNA"/>
</dbReference>
<evidence type="ECO:0000313" key="5">
    <source>
        <dbReference type="Proteomes" id="UP000052946"/>
    </source>
</evidence>
<keyword evidence="1" id="KW-0472">Membrane</keyword>
<keyword evidence="3" id="KW-0808">Transferase</keyword>
<keyword evidence="4" id="KW-1185">Reference proteome</keyword>
<accession>W9AAX3</accession>
<comment type="caution">
    <text evidence="2">The sequence shown here is derived from an EMBL/GenBank/DDBJ whole genome shotgun (WGS) entry which is preliminary data.</text>
</comment>